<organism evidence="2 3">
    <name type="scientific">Blyttiomyces helicus</name>
    <dbReference type="NCBI Taxonomy" id="388810"/>
    <lineage>
        <taxon>Eukaryota</taxon>
        <taxon>Fungi</taxon>
        <taxon>Fungi incertae sedis</taxon>
        <taxon>Chytridiomycota</taxon>
        <taxon>Chytridiomycota incertae sedis</taxon>
        <taxon>Chytridiomycetes</taxon>
        <taxon>Chytridiomycetes incertae sedis</taxon>
        <taxon>Blyttiomyces</taxon>
    </lineage>
</organism>
<reference evidence="3" key="1">
    <citation type="journal article" date="2018" name="Nat. Microbiol.">
        <title>Leveraging single-cell genomics to expand the fungal tree of life.</title>
        <authorList>
            <person name="Ahrendt S.R."/>
            <person name="Quandt C.A."/>
            <person name="Ciobanu D."/>
            <person name="Clum A."/>
            <person name="Salamov A."/>
            <person name="Andreopoulos B."/>
            <person name="Cheng J.F."/>
            <person name="Woyke T."/>
            <person name="Pelin A."/>
            <person name="Henrissat B."/>
            <person name="Reynolds N.K."/>
            <person name="Benny G.L."/>
            <person name="Smith M.E."/>
            <person name="James T.Y."/>
            <person name="Grigoriev I.V."/>
        </authorList>
    </citation>
    <scope>NUCLEOTIDE SEQUENCE [LARGE SCALE GENOMIC DNA]</scope>
</reference>
<accession>A0A4P9W989</accession>
<keyword evidence="3" id="KW-1185">Reference proteome</keyword>
<dbReference type="EMBL" id="KZ996523">
    <property type="protein sequence ID" value="RKO88722.1"/>
    <property type="molecule type" value="Genomic_DNA"/>
</dbReference>
<proteinExistence type="predicted"/>
<evidence type="ECO:0000313" key="3">
    <source>
        <dbReference type="Proteomes" id="UP000269721"/>
    </source>
</evidence>
<gene>
    <name evidence="2" type="ORF">BDK51DRAFT_41717</name>
</gene>
<feature type="compositionally biased region" description="Basic and acidic residues" evidence="1">
    <location>
        <begin position="35"/>
        <end position="48"/>
    </location>
</feature>
<evidence type="ECO:0000313" key="2">
    <source>
        <dbReference type="EMBL" id="RKO88722.1"/>
    </source>
</evidence>
<sequence>MGTTKPLGGTTMVASCPANAAVTVSVLSLAPRPPTAKDKSQNGHEHHQATRRNRGVLVCALLHGANGCPQVDAAMGHPAQARVSVLVSHLVLYSGGWQWQSEGNEPSAHASVLLDKRVPFFAENQCAGCCVLDFIMHLRMATWSGGLLSVQVVFEVHAGEFVEGNEVVSKFLSVSAVSSVLSQALTTTSGISRPSVSGILGPLPTATELRATDAEVPDIN</sequence>
<feature type="region of interest" description="Disordered" evidence="1">
    <location>
        <begin position="31"/>
        <end position="50"/>
    </location>
</feature>
<evidence type="ECO:0000256" key="1">
    <source>
        <dbReference type="SAM" id="MobiDB-lite"/>
    </source>
</evidence>
<protein>
    <submittedName>
        <fullName evidence="2">Uncharacterized protein</fullName>
    </submittedName>
</protein>
<dbReference type="PROSITE" id="PS51257">
    <property type="entry name" value="PROKAR_LIPOPROTEIN"/>
    <property type="match status" value="1"/>
</dbReference>
<dbReference type="Proteomes" id="UP000269721">
    <property type="component" value="Unassembled WGS sequence"/>
</dbReference>
<name>A0A4P9W989_9FUNG</name>
<dbReference type="AlphaFoldDB" id="A0A4P9W989"/>